<gene>
    <name evidence="3" type="ORF">A2970_01700</name>
</gene>
<dbReference type="InterPro" id="IPR051910">
    <property type="entry name" value="ComF/GntX_DNA_util-trans"/>
</dbReference>
<accession>A0A1F7J8V1</accession>
<dbReference type="Proteomes" id="UP000178857">
    <property type="component" value="Unassembled WGS sequence"/>
</dbReference>
<evidence type="ECO:0000256" key="1">
    <source>
        <dbReference type="ARBA" id="ARBA00008007"/>
    </source>
</evidence>
<feature type="non-terminal residue" evidence="3">
    <location>
        <position position="1"/>
    </location>
</feature>
<reference evidence="3 4" key="1">
    <citation type="journal article" date="2016" name="Nat. Commun.">
        <title>Thousands of microbial genomes shed light on interconnected biogeochemical processes in an aquifer system.</title>
        <authorList>
            <person name="Anantharaman K."/>
            <person name="Brown C.T."/>
            <person name="Hug L.A."/>
            <person name="Sharon I."/>
            <person name="Castelle C.J."/>
            <person name="Probst A.J."/>
            <person name="Thomas B.C."/>
            <person name="Singh A."/>
            <person name="Wilkins M.J."/>
            <person name="Karaoz U."/>
            <person name="Brodie E.L."/>
            <person name="Williams K.H."/>
            <person name="Hubbard S.S."/>
            <person name="Banfield J.F."/>
        </authorList>
    </citation>
    <scope>NUCLEOTIDE SEQUENCE [LARGE SCALE GENOMIC DNA]</scope>
</reference>
<name>A0A1F7J8V1_9BACT</name>
<dbReference type="PANTHER" id="PTHR47505:SF1">
    <property type="entry name" value="DNA UTILIZATION PROTEIN YHGH"/>
    <property type="match status" value="1"/>
</dbReference>
<dbReference type="Gene3D" id="3.40.50.2020">
    <property type="match status" value="1"/>
</dbReference>
<dbReference type="InterPro" id="IPR000836">
    <property type="entry name" value="PRTase_dom"/>
</dbReference>
<feature type="domain" description="Phosphoribosyltransferase" evidence="2">
    <location>
        <begin position="147"/>
        <end position="210"/>
    </location>
</feature>
<dbReference type="InterPro" id="IPR029057">
    <property type="entry name" value="PRTase-like"/>
</dbReference>
<dbReference type="CDD" id="cd06223">
    <property type="entry name" value="PRTases_typeI"/>
    <property type="match status" value="1"/>
</dbReference>
<evidence type="ECO:0000313" key="3">
    <source>
        <dbReference type="EMBL" id="OGK52034.1"/>
    </source>
</evidence>
<comment type="caution">
    <text evidence="3">The sequence shown here is derived from an EMBL/GenBank/DDBJ whole genome shotgun (WGS) entry which is preliminary data.</text>
</comment>
<evidence type="ECO:0000259" key="2">
    <source>
        <dbReference type="Pfam" id="PF00156"/>
    </source>
</evidence>
<evidence type="ECO:0000313" key="4">
    <source>
        <dbReference type="Proteomes" id="UP000178857"/>
    </source>
</evidence>
<dbReference type="AlphaFoldDB" id="A0A1F7J8V1"/>
<comment type="similarity">
    <text evidence="1">Belongs to the ComF/GntX family.</text>
</comment>
<proteinExistence type="inferred from homology"/>
<dbReference type="PANTHER" id="PTHR47505">
    <property type="entry name" value="DNA UTILIZATION PROTEIN YHGH"/>
    <property type="match status" value="1"/>
</dbReference>
<organism evidence="3 4">
    <name type="scientific">Candidatus Roizmanbacteria bacterium RIFCSPLOWO2_01_FULL_44_13</name>
    <dbReference type="NCBI Taxonomy" id="1802069"/>
    <lineage>
        <taxon>Bacteria</taxon>
        <taxon>Candidatus Roizmaniibacteriota</taxon>
    </lineage>
</organism>
<protein>
    <recommendedName>
        <fullName evidence="2">Phosphoribosyltransferase domain-containing protein</fullName>
    </recommendedName>
</protein>
<dbReference type="SUPFAM" id="SSF53271">
    <property type="entry name" value="PRTase-like"/>
    <property type="match status" value="1"/>
</dbReference>
<dbReference type="EMBL" id="MGAT01000030">
    <property type="protein sequence ID" value="OGK52034.1"/>
    <property type="molecule type" value="Genomic_DNA"/>
</dbReference>
<dbReference type="STRING" id="1802069.A2970_01700"/>
<sequence>LGCTTPGAYICPSCFKKLQRIRKTRCLYCKRESYLGLTHPGCYKKLYIDGNLSIFHYDRLMRKIIKNIKYRLAVSIFKELVNNIGPQYLDRLFTSKKLFNGASIQSIPLTRQKLNSRGFNQADLVATFLNSILGLKTGNFLIRVKETLPQANLSSSLKRYQNIRGVFKLKQGAKIKNKKIILVDDVITSGATMREAARILKRAGAAKVYVLSLARG</sequence>
<dbReference type="Pfam" id="PF00156">
    <property type="entry name" value="Pribosyltran"/>
    <property type="match status" value="1"/>
</dbReference>